<evidence type="ECO:0000256" key="2">
    <source>
        <dbReference type="ARBA" id="ARBA00022729"/>
    </source>
</evidence>
<dbReference type="InterPro" id="IPR006315">
    <property type="entry name" value="OM_autotransptr_brl_dom"/>
</dbReference>
<dbReference type="InterPro" id="IPR022398">
    <property type="entry name" value="Peptidase_S8_His-AS"/>
</dbReference>
<organism evidence="8 9">
    <name type="scientific">Rhodopseudomonas palustris (strain HaA2)</name>
    <dbReference type="NCBI Taxonomy" id="316058"/>
    <lineage>
        <taxon>Bacteria</taxon>
        <taxon>Pseudomonadati</taxon>
        <taxon>Pseudomonadota</taxon>
        <taxon>Alphaproteobacteria</taxon>
        <taxon>Hyphomicrobiales</taxon>
        <taxon>Nitrobacteraceae</taxon>
        <taxon>Rhodopseudomonas</taxon>
    </lineage>
</organism>
<dbReference type="SUPFAM" id="SSF103515">
    <property type="entry name" value="Autotransporter"/>
    <property type="match status" value="1"/>
</dbReference>
<evidence type="ECO:0000256" key="4">
    <source>
        <dbReference type="ARBA" id="ARBA00022825"/>
    </source>
</evidence>
<dbReference type="InterPro" id="IPR036852">
    <property type="entry name" value="Peptidase_S8/S53_dom_sf"/>
</dbReference>
<dbReference type="Pfam" id="PF03797">
    <property type="entry name" value="Autotransporter"/>
    <property type="match status" value="1"/>
</dbReference>
<dbReference type="PANTHER" id="PTHR42884:SF14">
    <property type="entry name" value="NEUROENDOCRINE CONVERTASE 1"/>
    <property type="match status" value="1"/>
</dbReference>
<keyword evidence="9" id="KW-1185">Reference proteome</keyword>
<dbReference type="PROSITE" id="PS51892">
    <property type="entry name" value="SUBTILASE"/>
    <property type="match status" value="1"/>
</dbReference>
<feature type="active site" description="Charge relay system" evidence="5">
    <location>
        <position position="264"/>
    </location>
</feature>
<dbReference type="CDD" id="cd04848">
    <property type="entry name" value="Peptidases_S8_Autotransporter_serine_protease_like"/>
    <property type="match status" value="1"/>
</dbReference>
<evidence type="ECO:0000313" key="9">
    <source>
        <dbReference type="Proteomes" id="UP000008809"/>
    </source>
</evidence>
<feature type="active site" description="Charge relay system" evidence="5">
    <location>
        <position position="218"/>
    </location>
</feature>
<evidence type="ECO:0000256" key="6">
    <source>
        <dbReference type="SAM" id="MobiDB-lite"/>
    </source>
</evidence>
<dbReference type="PANTHER" id="PTHR42884">
    <property type="entry name" value="PROPROTEIN CONVERTASE SUBTILISIN/KEXIN-RELATED"/>
    <property type="match status" value="1"/>
</dbReference>
<sequence>MSRRMSDVMGRTGPSAHAERASAEKEHSVATGGGFRQFSMLLLGTTFLVSAPVSAALHAAEPGKKPKSIAKSVVPSDLKARLADALRQGERELIARAYDSTYRNPGLRNAVVDYAADLSPAASRHVITAADLGVLTSGQRMMLAPNAAQVLATATTTASGLGATSYQNVAMTNNNNSPNLPNPLPSLAAQTWNLTMIGAQAAYTRGFTGAGVTVTVADTGFDTTNAGLVNKLLINLGKNYVVENGGTYDPNDLSPESAKKLDIHGSHVSGIIAGEKFGNVDAHGVAYDANIIPIRAITEEGYSTVSDSTADALNYFASLSGTMIYNASYGPNYDETLGLKQWPVSGVSAEANAALNALKAGKIIVAAAGNDRLKSPDAADNPSGLALLPFLNPAHAGLGVYDDGGEGYDYTSLQRQNGQIIAVMAVGSTKAAASYSNLCGVTASWCVAAPGGDGNTEIYSTIPYDTYGFAAGTSMATPTVSGAIAVLIQANPTYNAQDLAHLLFSTTEDLGDAGIDAVFGHGLIRLDRATEGPTTLAANAAVSVAADQTVYWSQLLNTQGEFSKIGTGILTISGRTNAAGNVYAQLGTLAVDGTLTMTTGGMLNVAQPATLAGFGTVVGNSTIAGTLSPGKMANIGDFFANNIVPAGTVLNGNSVGELTFNGNVTLTSTATTRIDIDGTLLVPGGPGTCDKIYVTGAGNVFYAAGTLTPVLRGSVGTVSNYTPALGTDFAIVQAQDGARTAGSFSSLVQPVAGLPANGRFDLVYDPTALTLVVTPASFSSLATGANGRSVAAVLDSQRPAAGVLPSGRGKTLYDALYRLESEAQYDQAVTQLSGPGQPAIASASLQAFTGFLGAIGDRQNTLAVGGEQGQNGAAQSFALSYAGRNAMSAETGAAMDALASIAPADRVRDGWSVWGQGFGRNANVRDSGDLAGSKAVSAGFTIGADRWFSNNLMAGGAFGYARTTASSTDIQGKSDTYAGAAYASWMPGAAVVDVRIAAGPSQMSTGRQIMLSPGGLQGNANGIGLGTSVEAGYRFALAHGLTLKPFAGVSWQGFRRDGYSESQAPFGLAYAAQTYDKLTTITGAALSTQLRAVDGTTLAPEFKLGWGYDLRDTTLVSQAALLDQPFLVSAAAPGRNAALVGAKISGWRSDAFRMFASYNGEFRSNATSHQVSAGARYSW</sequence>
<feature type="active site" description="Charge relay system" evidence="5">
    <location>
        <position position="474"/>
    </location>
</feature>
<name>Q2IUH7_RHOP2</name>
<dbReference type="PRINTS" id="PR00723">
    <property type="entry name" value="SUBTILISIN"/>
</dbReference>
<dbReference type="HOGENOM" id="CLU_273187_0_0_5"/>
<dbReference type="NCBIfam" id="TIGR01414">
    <property type="entry name" value="autotrans_barl"/>
    <property type="match status" value="1"/>
</dbReference>
<dbReference type="PROSITE" id="PS51208">
    <property type="entry name" value="AUTOTRANSPORTER"/>
    <property type="match status" value="1"/>
</dbReference>
<dbReference type="GO" id="GO:0016485">
    <property type="term" value="P:protein processing"/>
    <property type="evidence" value="ECO:0007669"/>
    <property type="project" value="TreeGrafter"/>
</dbReference>
<dbReference type="InterPro" id="IPR023828">
    <property type="entry name" value="Peptidase_S8_Ser-AS"/>
</dbReference>
<dbReference type="Pfam" id="PF00082">
    <property type="entry name" value="Peptidase_S8"/>
    <property type="match status" value="1"/>
</dbReference>
<keyword evidence="3 5" id="KW-0378">Hydrolase</keyword>
<evidence type="ECO:0000313" key="8">
    <source>
        <dbReference type="EMBL" id="ABD08133.1"/>
    </source>
</evidence>
<dbReference type="Proteomes" id="UP000008809">
    <property type="component" value="Chromosome"/>
</dbReference>
<feature type="compositionally biased region" description="Basic and acidic residues" evidence="6">
    <location>
        <begin position="17"/>
        <end position="28"/>
    </location>
</feature>
<dbReference type="PROSITE" id="PS00137">
    <property type="entry name" value="SUBTILASE_HIS"/>
    <property type="match status" value="1"/>
</dbReference>
<comment type="similarity">
    <text evidence="5">Belongs to the peptidase S8 family.</text>
</comment>
<dbReference type="GO" id="GO:0004252">
    <property type="term" value="F:serine-type endopeptidase activity"/>
    <property type="evidence" value="ECO:0007669"/>
    <property type="project" value="UniProtKB-UniRule"/>
</dbReference>
<dbReference type="STRING" id="316058.RPB_3437"/>
<dbReference type="InterPro" id="IPR036709">
    <property type="entry name" value="Autotransporte_beta_dom_sf"/>
</dbReference>
<accession>Q2IUH7</accession>
<dbReference type="InterPro" id="IPR000209">
    <property type="entry name" value="Peptidase_S8/S53_dom"/>
</dbReference>
<dbReference type="GO" id="GO:0005886">
    <property type="term" value="C:plasma membrane"/>
    <property type="evidence" value="ECO:0007669"/>
    <property type="project" value="TreeGrafter"/>
</dbReference>
<dbReference type="eggNOG" id="COG4625">
    <property type="taxonomic scope" value="Bacteria"/>
</dbReference>
<protein>
    <submittedName>
        <fullName evidence="8">Outer membrane autotransporter</fullName>
    </submittedName>
</protein>
<dbReference type="SMART" id="SM00869">
    <property type="entry name" value="Autotransporter"/>
    <property type="match status" value="1"/>
</dbReference>
<dbReference type="GO" id="GO:0019867">
    <property type="term" value="C:outer membrane"/>
    <property type="evidence" value="ECO:0007669"/>
    <property type="project" value="InterPro"/>
</dbReference>
<evidence type="ECO:0000256" key="1">
    <source>
        <dbReference type="ARBA" id="ARBA00022670"/>
    </source>
</evidence>
<dbReference type="Gene3D" id="3.40.50.200">
    <property type="entry name" value="Peptidase S8/S53 domain"/>
    <property type="match status" value="1"/>
</dbReference>
<dbReference type="KEGG" id="rpb:RPB_3437"/>
<dbReference type="InterPro" id="IPR015500">
    <property type="entry name" value="Peptidase_S8_subtilisin-rel"/>
</dbReference>
<evidence type="ECO:0000256" key="5">
    <source>
        <dbReference type="PROSITE-ProRule" id="PRU01240"/>
    </source>
</evidence>
<proteinExistence type="inferred from homology"/>
<dbReference type="EMBL" id="CP000250">
    <property type="protein sequence ID" value="ABD08133.1"/>
    <property type="molecule type" value="Genomic_DNA"/>
</dbReference>
<feature type="domain" description="Autotransporter" evidence="7">
    <location>
        <begin position="906"/>
        <end position="1179"/>
    </location>
</feature>
<dbReference type="eggNOG" id="COG1404">
    <property type="taxonomic scope" value="Bacteria"/>
</dbReference>
<dbReference type="InterPro" id="IPR005546">
    <property type="entry name" value="Autotransporte_beta"/>
</dbReference>
<evidence type="ECO:0000256" key="3">
    <source>
        <dbReference type="ARBA" id="ARBA00022801"/>
    </source>
</evidence>
<dbReference type="Gene3D" id="2.40.128.130">
    <property type="entry name" value="Autotransporter beta-domain"/>
    <property type="match status" value="1"/>
</dbReference>
<keyword evidence="4 5" id="KW-0720">Serine protease</keyword>
<evidence type="ECO:0000259" key="7">
    <source>
        <dbReference type="PROSITE" id="PS51208"/>
    </source>
</evidence>
<dbReference type="AlphaFoldDB" id="Q2IUH7"/>
<reference evidence="8 9" key="1">
    <citation type="submission" date="2006-01" db="EMBL/GenBank/DDBJ databases">
        <title>Complete sequence of Rhodopseudomonas palustris HaA2.</title>
        <authorList>
            <consortium name="US DOE Joint Genome Institute"/>
            <person name="Copeland A."/>
            <person name="Lucas S."/>
            <person name="Lapidus A."/>
            <person name="Barry K."/>
            <person name="Detter J.C."/>
            <person name="Glavina T."/>
            <person name="Hammon N."/>
            <person name="Israni S."/>
            <person name="Pitluck S."/>
            <person name="Chain P."/>
            <person name="Malfatti S."/>
            <person name="Shin M."/>
            <person name="Vergez L."/>
            <person name="Schmutz J."/>
            <person name="Larimer F."/>
            <person name="Land M."/>
            <person name="Hauser L."/>
            <person name="Pelletier D.A."/>
            <person name="Kyrpides N."/>
            <person name="Anderson I."/>
            <person name="Oda Y."/>
            <person name="Harwood C.S."/>
            <person name="Richardson P."/>
        </authorList>
    </citation>
    <scope>NUCLEOTIDE SEQUENCE [LARGE SCALE GENOMIC DNA]</scope>
    <source>
        <strain evidence="8 9">HaA2</strain>
    </source>
</reference>
<gene>
    <name evidence="8" type="ordered locus">RPB_3437</name>
</gene>
<dbReference type="PROSITE" id="PS00138">
    <property type="entry name" value="SUBTILASE_SER"/>
    <property type="match status" value="1"/>
</dbReference>
<dbReference type="InterPro" id="IPR034061">
    <property type="entry name" value="Peptidases_S8_Autotransporter"/>
</dbReference>
<dbReference type="SUPFAM" id="SSF52743">
    <property type="entry name" value="Subtilisin-like"/>
    <property type="match status" value="1"/>
</dbReference>
<keyword evidence="2" id="KW-0732">Signal</keyword>
<keyword evidence="1 5" id="KW-0645">Protease</keyword>
<feature type="region of interest" description="Disordered" evidence="6">
    <location>
        <begin position="1"/>
        <end position="28"/>
    </location>
</feature>